<organism evidence="1 2">
    <name type="scientific">Streptococcus minor</name>
    <dbReference type="NCBI Taxonomy" id="229549"/>
    <lineage>
        <taxon>Bacteria</taxon>
        <taxon>Bacillati</taxon>
        <taxon>Bacillota</taxon>
        <taxon>Bacilli</taxon>
        <taxon>Lactobacillales</taxon>
        <taxon>Streptococcaceae</taxon>
        <taxon>Streptococcus</taxon>
    </lineage>
</organism>
<gene>
    <name evidence="1" type="ORF">EII38_04515</name>
</gene>
<accession>A0A3P1VGI0</accession>
<keyword evidence="2" id="KW-1185">Reference proteome</keyword>
<dbReference type="AlphaFoldDB" id="A0A3P1VGI0"/>
<comment type="caution">
    <text evidence="1">The sequence shown here is derived from an EMBL/GenBank/DDBJ whole genome shotgun (WGS) entry which is preliminary data.</text>
</comment>
<dbReference type="EMBL" id="RQZA01000003">
    <property type="protein sequence ID" value="RRD31493.1"/>
    <property type="molecule type" value="Genomic_DNA"/>
</dbReference>
<dbReference type="Proteomes" id="UP000281771">
    <property type="component" value="Unassembled WGS sequence"/>
</dbReference>
<name>A0A3P1VGI0_9STRE</name>
<reference evidence="1 2" key="1">
    <citation type="submission" date="2018-11" db="EMBL/GenBank/DDBJ databases">
        <title>Genomes From Bacteria Associated with the Canine Oral Cavity: a Test Case for Automated Genome-Based Taxonomic Assignment.</title>
        <authorList>
            <person name="Coil D.A."/>
            <person name="Jospin G."/>
            <person name="Darling A.E."/>
            <person name="Wallis C."/>
            <person name="Davis I.J."/>
            <person name="Harris S."/>
            <person name="Eisen J.A."/>
            <person name="Holcombe L.J."/>
            <person name="O'Flynn C."/>
        </authorList>
    </citation>
    <scope>NUCLEOTIDE SEQUENCE [LARGE SCALE GENOMIC DNA]</scope>
    <source>
        <strain evidence="1 2">OH4621_COT-116</strain>
    </source>
</reference>
<protein>
    <submittedName>
        <fullName evidence="1">Uncharacterized protein</fullName>
    </submittedName>
</protein>
<dbReference type="RefSeq" id="WP_124776405.1">
    <property type="nucleotide sequence ID" value="NZ_RQZA01000003.1"/>
</dbReference>
<evidence type="ECO:0000313" key="1">
    <source>
        <dbReference type="EMBL" id="RRD31493.1"/>
    </source>
</evidence>
<proteinExistence type="predicted"/>
<evidence type="ECO:0000313" key="2">
    <source>
        <dbReference type="Proteomes" id="UP000281771"/>
    </source>
</evidence>
<sequence>MTKSELVLALKEQVSDSFIAGVGSIVMERLFERLPGYYVGGKQGLFENIQRRLGGQFSTDFPLGFAGFSSGVFYISYSHCHSYDGMQILKSDEFLEETMLFENHYVDLIVDGLYGLCEEYLVSYG</sequence>